<keyword evidence="2" id="KW-1185">Reference proteome</keyword>
<name>A0A4U1CSH1_9SPHI</name>
<proteinExistence type="predicted"/>
<organism evidence="1 2">
    <name type="scientific">Pedobacter polaris</name>
    <dbReference type="NCBI Taxonomy" id="2571273"/>
    <lineage>
        <taxon>Bacteria</taxon>
        <taxon>Pseudomonadati</taxon>
        <taxon>Bacteroidota</taxon>
        <taxon>Sphingobacteriia</taxon>
        <taxon>Sphingobacteriales</taxon>
        <taxon>Sphingobacteriaceae</taxon>
        <taxon>Pedobacter</taxon>
    </lineage>
</organism>
<dbReference type="PROSITE" id="PS51257">
    <property type="entry name" value="PROKAR_LIPOPROTEIN"/>
    <property type="match status" value="1"/>
</dbReference>
<evidence type="ECO:0000313" key="1">
    <source>
        <dbReference type="EMBL" id="TKC09990.1"/>
    </source>
</evidence>
<accession>A0A4U1CSH1</accession>
<dbReference type="RefSeq" id="WP_136839567.1">
    <property type="nucleotide sequence ID" value="NZ_SWBR01000002.1"/>
</dbReference>
<dbReference type="EMBL" id="SWBR01000002">
    <property type="protein sequence ID" value="TKC09990.1"/>
    <property type="molecule type" value="Genomic_DNA"/>
</dbReference>
<evidence type="ECO:0000313" key="2">
    <source>
        <dbReference type="Proteomes" id="UP000309488"/>
    </source>
</evidence>
<comment type="caution">
    <text evidence="1">The sequence shown here is derived from an EMBL/GenBank/DDBJ whole genome shotgun (WGS) entry which is preliminary data.</text>
</comment>
<reference evidence="1 2" key="1">
    <citation type="submission" date="2019-04" db="EMBL/GenBank/DDBJ databases">
        <title>Pedobacter sp. RP-3-22 sp. nov., isolated from Arctic soil.</title>
        <authorList>
            <person name="Dahal R.H."/>
            <person name="Kim D.-U."/>
        </authorList>
    </citation>
    <scope>NUCLEOTIDE SEQUENCE [LARGE SCALE GENOMIC DNA]</scope>
    <source>
        <strain evidence="1 2">RP-3-22</strain>
    </source>
</reference>
<sequence length="174" mass="20314">MKQSYLLLLFAFLAFTSCNTEKKVDPITEKTKLQAFTDTVNLDTFKLTLTGKKSSDMVLNFTITNFKGSQIYHKQIKTAELLKSYLASEDLKKENDKIKFINEQINVFFEEEHFLEPAITEDQELDNNTPDKAFYDELKQTKLNGFYYSLGKDKSIYIAWSTKNNQVKIYYKCC</sequence>
<evidence type="ECO:0008006" key="3">
    <source>
        <dbReference type="Google" id="ProtNLM"/>
    </source>
</evidence>
<protein>
    <recommendedName>
        <fullName evidence="3">Lipoprotein</fullName>
    </recommendedName>
</protein>
<dbReference type="AlphaFoldDB" id="A0A4U1CSH1"/>
<dbReference type="Proteomes" id="UP000309488">
    <property type="component" value="Unassembled WGS sequence"/>
</dbReference>
<dbReference type="OrthoDB" id="886332at2"/>
<gene>
    <name evidence="1" type="ORF">FA048_07215</name>
</gene>